<comment type="catalytic activity">
    <reaction evidence="21">
        <text>L-phenylalanine(in) + Na(+)(in) = L-phenylalanine(out) + Na(+)(out)</text>
        <dbReference type="Rhea" id="RHEA:68244"/>
        <dbReference type="ChEBI" id="CHEBI:29101"/>
        <dbReference type="ChEBI" id="CHEBI:58095"/>
    </reaction>
    <physiologicalReaction direction="right-to-left" evidence="21">
        <dbReference type="Rhea" id="RHEA:68246"/>
    </physiologicalReaction>
</comment>
<evidence type="ECO:0000256" key="21">
    <source>
        <dbReference type="ARBA" id="ARBA00036194"/>
    </source>
</evidence>
<evidence type="ECO:0000256" key="3">
    <source>
        <dbReference type="ARBA" id="ARBA00022448"/>
    </source>
</evidence>
<evidence type="ECO:0000256" key="20">
    <source>
        <dbReference type="ARBA" id="ARBA00036115"/>
    </source>
</evidence>
<dbReference type="InterPro" id="IPR013057">
    <property type="entry name" value="AA_transpt_TM"/>
</dbReference>
<keyword evidence="3" id="KW-0813">Transport</keyword>
<comment type="catalytic activity">
    <reaction evidence="24">
        <text>glycine(in) + Na(+)(in) = glycine(out) + Na(+)(out)</text>
        <dbReference type="Rhea" id="RHEA:68228"/>
        <dbReference type="ChEBI" id="CHEBI:29101"/>
        <dbReference type="ChEBI" id="CHEBI:57305"/>
    </reaction>
    <physiologicalReaction direction="right-to-left" evidence="24">
        <dbReference type="Rhea" id="RHEA:68230"/>
    </physiologicalReaction>
</comment>
<feature type="transmembrane region" description="Helical" evidence="34">
    <location>
        <begin position="374"/>
        <end position="398"/>
    </location>
</feature>
<dbReference type="RefSeq" id="XP_020829357.1">
    <property type="nucleotide sequence ID" value="XM_020973698.1"/>
</dbReference>
<keyword evidence="6" id="KW-0769">Symport</keyword>
<comment type="similarity">
    <text evidence="2">Belongs to the amino acid/polyamine transporter 2 family.</text>
</comment>
<evidence type="ECO:0000256" key="9">
    <source>
        <dbReference type="ARBA" id="ARBA00023053"/>
    </source>
</evidence>
<feature type="transmembrane region" description="Helical" evidence="34">
    <location>
        <begin position="219"/>
        <end position="240"/>
    </location>
</feature>
<evidence type="ECO:0000256" key="14">
    <source>
        <dbReference type="ARBA" id="ARBA00023201"/>
    </source>
</evidence>
<keyword evidence="11 34" id="KW-0472">Membrane</keyword>
<keyword evidence="36" id="KW-1185">Reference proteome</keyword>
<dbReference type="KEGG" id="pcw:110199017"/>
<keyword evidence="14" id="KW-0739">Sodium transport</keyword>
<evidence type="ECO:0000256" key="15">
    <source>
        <dbReference type="ARBA" id="ARBA00035810"/>
    </source>
</evidence>
<dbReference type="GO" id="GO:0033120">
    <property type="term" value="P:positive regulation of RNA splicing"/>
    <property type="evidence" value="ECO:0007669"/>
    <property type="project" value="Ensembl"/>
</dbReference>
<comment type="catalytic activity">
    <reaction evidence="15">
        <text>L-threonine(in) + Na(+)(in) = L-threonine(out) + Na(+)(out)</text>
        <dbReference type="Rhea" id="RHEA:69999"/>
        <dbReference type="ChEBI" id="CHEBI:29101"/>
        <dbReference type="ChEBI" id="CHEBI:57926"/>
    </reaction>
    <physiologicalReaction direction="right-to-left" evidence="15">
        <dbReference type="Rhea" id="RHEA:70001"/>
    </physiologicalReaction>
</comment>
<dbReference type="Pfam" id="PF01490">
    <property type="entry name" value="Aa_trans"/>
    <property type="match status" value="1"/>
</dbReference>
<dbReference type="GO" id="GO:0005737">
    <property type="term" value="C:cytoplasm"/>
    <property type="evidence" value="ECO:0007669"/>
    <property type="project" value="Ensembl"/>
</dbReference>
<evidence type="ECO:0000313" key="38">
    <source>
        <dbReference type="RefSeq" id="XP_020829358.1"/>
    </source>
</evidence>
<evidence type="ECO:0000256" key="10">
    <source>
        <dbReference type="ARBA" id="ARBA00023065"/>
    </source>
</evidence>
<dbReference type="Proteomes" id="UP000515140">
    <property type="component" value="Unplaced"/>
</dbReference>
<keyword evidence="13" id="KW-0325">Glycoprotein</keyword>
<evidence type="ECO:0000256" key="25">
    <source>
        <dbReference type="ARBA" id="ARBA00036787"/>
    </source>
</evidence>
<dbReference type="RefSeq" id="XP_020829358.1">
    <property type="nucleotide sequence ID" value="XM_020973699.1"/>
</dbReference>
<comment type="catalytic activity">
    <reaction evidence="16">
        <text>L-alanine(in) + Na(+)(in) = L-alanine(out) + Na(+)(out)</text>
        <dbReference type="Rhea" id="RHEA:29283"/>
        <dbReference type="ChEBI" id="CHEBI:29101"/>
        <dbReference type="ChEBI" id="CHEBI:57972"/>
    </reaction>
    <physiologicalReaction direction="right-to-left" evidence="16">
        <dbReference type="Rhea" id="RHEA:29285"/>
    </physiologicalReaction>
</comment>
<proteinExistence type="inferred from homology"/>
<evidence type="ECO:0000256" key="6">
    <source>
        <dbReference type="ARBA" id="ARBA00022847"/>
    </source>
</evidence>
<comment type="catalytic activity">
    <reaction evidence="20">
        <text>L-leucine(in) + Na(+)(in) = L-leucine(out) + Na(+)(out)</text>
        <dbReference type="Rhea" id="RHEA:29263"/>
        <dbReference type="ChEBI" id="CHEBI:29101"/>
        <dbReference type="ChEBI" id="CHEBI:57427"/>
    </reaction>
    <physiologicalReaction direction="right-to-left" evidence="20">
        <dbReference type="Rhea" id="RHEA:29265"/>
    </physiologicalReaction>
</comment>
<feature type="transmembrane region" description="Helical" evidence="34">
    <location>
        <begin position="444"/>
        <end position="465"/>
    </location>
</feature>
<feature type="region of interest" description="Disordered" evidence="33">
    <location>
        <begin position="1"/>
        <end position="23"/>
    </location>
</feature>
<comment type="subcellular location">
    <subcellularLocation>
        <location evidence="1">Cell membrane</location>
        <topology evidence="1">Multi-pass membrane protein</topology>
    </subcellularLocation>
</comment>
<evidence type="ECO:0000256" key="30">
    <source>
        <dbReference type="ARBA" id="ARBA00042516"/>
    </source>
</evidence>
<comment type="catalytic activity">
    <reaction evidence="18">
        <text>L-asparagine(in) + Na(+)(in) = L-asparagine(out) + Na(+)(out)</text>
        <dbReference type="Rhea" id="RHEA:71383"/>
        <dbReference type="ChEBI" id="CHEBI:29101"/>
        <dbReference type="ChEBI" id="CHEBI:58048"/>
    </reaction>
    <physiologicalReaction direction="right-to-left" evidence="18">
        <dbReference type="Rhea" id="RHEA:71385"/>
    </physiologicalReaction>
</comment>
<evidence type="ECO:0000256" key="29">
    <source>
        <dbReference type="ARBA" id="ARBA00041916"/>
    </source>
</evidence>
<dbReference type="AlphaFoldDB" id="A0A6P5J7G8"/>
<evidence type="ECO:0000256" key="32">
    <source>
        <dbReference type="ARBA" id="ARBA00045312"/>
    </source>
</evidence>
<evidence type="ECO:0000256" key="33">
    <source>
        <dbReference type="SAM" id="MobiDB-lite"/>
    </source>
</evidence>
<dbReference type="GO" id="GO:0015186">
    <property type="term" value="F:L-glutamine transmembrane transporter activity"/>
    <property type="evidence" value="ECO:0007669"/>
    <property type="project" value="Ensembl"/>
</dbReference>
<evidence type="ECO:0000256" key="22">
    <source>
        <dbReference type="ARBA" id="ARBA00036201"/>
    </source>
</evidence>
<evidence type="ECO:0000256" key="17">
    <source>
        <dbReference type="ARBA" id="ARBA00035969"/>
    </source>
</evidence>
<evidence type="ECO:0000256" key="24">
    <source>
        <dbReference type="ARBA" id="ARBA00036564"/>
    </source>
</evidence>
<keyword evidence="5 34" id="KW-0812">Transmembrane</keyword>
<dbReference type="GeneID" id="110199017"/>
<protein>
    <recommendedName>
        <fullName evidence="26">Sodium-coupled neutral amino acid symporter 2</fullName>
    </recommendedName>
    <alternativeName>
        <fullName evidence="30">Amino acid transporter A2</fullName>
    </alternativeName>
    <alternativeName>
        <fullName evidence="31">Solute carrier family 38 member 2</fullName>
    </alternativeName>
    <alternativeName>
        <fullName evidence="28">System A amino acid transporter 2</fullName>
    </alternativeName>
    <alternativeName>
        <fullName evidence="29">System A transporter 1</fullName>
    </alternativeName>
    <alternativeName>
        <fullName evidence="27">System N amino acid transporter 2</fullName>
    </alternativeName>
</protein>
<evidence type="ECO:0000259" key="35">
    <source>
        <dbReference type="Pfam" id="PF01490"/>
    </source>
</evidence>
<evidence type="ECO:0000256" key="2">
    <source>
        <dbReference type="ARBA" id="ARBA00008066"/>
    </source>
</evidence>
<feature type="transmembrane region" description="Helical" evidence="34">
    <location>
        <begin position="103"/>
        <end position="125"/>
    </location>
</feature>
<evidence type="ECO:0000256" key="13">
    <source>
        <dbReference type="ARBA" id="ARBA00023180"/>
    </source>
</evidence>
<comment type="catalytic activity">
    <reaction evidence="19">
        <text>L-methionine(in) + Na(+)(in) = L-methionine(out) + Na(+)(out)</text>
        <dbReference type="Rhea" id="RHEA:68240"/>
        <dbReference type="ChEBI" id="CHEBI:29101"/>
        <dbReference type="ChEBI" id="CHEBI:57844"/>
    </reaction>
    <physiologicalReaction direction="right-to-left" evidence="19">
        <dbReference type="Rhea" id="RHEA:68242"/>
    </physiologicalReaction>
</comment>
<dbReference type="CTD" id="54407"/>
<dbReference type="GO" id="GO:0015824">
    <property type="term" value="P:proline transport"/>
    <property type="evidence" value="ECO:0007669"/>
    <property type="project" value="Ensembl"/>
</dbReference>
<keyword evidence="12" id="KW-1015">Disulfide bond</keyword>
<keyword evidence="4" id="KW-1003">Cell membrane</keyword>
<feature type="transmembrane region" description="Helical" evidence="34">
    <location>
        <begin position="79"/>
        <end position="97"/>
    </location>
</feature>
<evidence type="ECO:0000313" key="36">
    <source>
        <dbReference type="Proteomes" id="UP000515140"/>
    </source>
</evidence>
<dbReference type="PANTHER" id="PTHR22950">
    <property type="entry name" value="AMINO ACID TRANSPORTER"/>
    <property type="match status" value="1"/>
</dbReference>
<evidence type="ECO:0000256" key="26">
    <source>
        <dbReference type="ARBA" id="ARBA00039205"/>
    </source>
</evidence>
<evidence type="ECO:0000256" key="5">
    <source>
        <dbReference type="ARBA" id="ARBA00022692"/>
    </source>
</evidence>
<keyword evidence="10" id="KW-0406">Ion transport</keyword>
<feature type="transmembrane region" description="Helical" evidence="34">
    <location>
        <begin position="477"/>
        <end position="502"/>
    </location>
</feature>
<dbReference type="GO" id="GO:0005295">
    <property type="term" value="F:neutral L-amino acid:sodium symporter activity"/>
    <property type="evidence" value="ECO:0007669"/>
    <property type="project" value="Ensembl"/>
</dbReference>
<evidence type="ECO:0000256" key="11">
    <source>
        <dbReference type="ARBA" id="ARBA00023136"/>
    </source>
</evidence>
<feature type="transmembrane region" description="Helical" evidence="34">
    <location>
        <begin position="334"/>
        <end position="354"/>
    </location>
</feature>
<gene>
    <name evidence="37 38" type="primary">SLC38A2</name>
</gene>
<evidence type="ECO:0000256" key="18">
    <source>
        <dbReference type="ARBA" id="ARBA00036092"/>
    </source>
</evidence>
<dbReference type="PANTHER" id="PTHR22950:SF207">
    <property type="entry name" value="SODIUM-COUPLED NEUTRAL AMINO ACID SYMPORTER 2"/>
    <property type="match status" value="1"/>
</dbReference>
<evidence type="ECO:0000256" key="12">
    <source>
        <dbReference type="ARBA" id="ARBA00023157"/>
    </source>
</evidence>
<name>A0A6P5J7G8_PHACI</name>
<evidence type="ECO:0000256" key="23">
    <source>
        <dbReference type="ARBA" id="ARBA00036231"/>
    </source>
</evidence>
<evidence type="ECO:0000256" key="19">
    <source>
        <dbReference type="ARBA" id="ARBA00036104"/>
    </source>
</evidence>
<comment type="catalytic activity">
    <reaction evidence="17">
        <text>L-glutamine(in) + Na(+)(in) = L-glutamine(out) + Na(+)(out)</text>
        <dbReference type="Rhea" id="RHEA:68236"/>
        <dbReference type="ChEBI" id="CHEBI:29101"/>
        <dbReference type="ChEBI" id="CHEBI:58359"/>
    </reaction>
    <physiologicalReaction direction="right-to-left" evidence="17">
        <dbReference type="Rhea" id="RHEA:68238"/>
    </physiologicalReaction>
</comment>
<evidence type="ECO:0000256" key="4">
    <source>
        <dbReference type="ARBA" id="ARBA00022475"/>
    </source>
</evidence>
<reference evidence="37 38" key="1">
    <citation type="submission" date="2025-04" db="UniProtKB">
        <authorList>
            <consortium name="RefSeq"/>
        </authorList>
    </citation>
    <scope>IDENTIFICATION</scope>
    <source>
        <tissue evidence="37 38">Spleen</tissue>
    </source>
</reference>
<evidence type="ECO:0000256" key="1">
    <source>
        <dbReference type="ARBA" id="ARBA00004651"/>
    </source>
</evidence>
<sequence>MTKAEMGRFNISPDEDSSSYSSNSNDFTYSYPTKQAAMKKSHYVDMDPENQNFLLESNLGKKKYETDFHPGTTSFGMSVFNLSNAIVGSGILGLSYAMANTGIALFVILLTFVSIFSLYSVHLLLKTANEGGSLLYEQLGHKAFGMAGKLAASGSITMQNIGAMSSYLFIVKYELPLVIQALMSIEHNKGEWYLNGDYLVLLVSLVLILPLSLLRNLGYLGYTSGFSLLCMVFFLIVVMCKKFQISCPFEATLMNETLNSTVMHLTATFTSSPETSFNMTSDDSCEPRYFIFNSQTVYAVPILTFSFVCHPAILPIYEELKGRSRRRMMNVSKISFFAMFLMYLLAAIFGYLTFYGHVEPELLHTYSAVLGTDILLLIVRLAVLIAVTLTVPVVIFPIRSSLIQLLCPAKDFSWWRHSFITVSILGFTNLLVIFVPTIRDIFGFIGASAAAMLIFILPSAFYIKLVKKESMKSVQKIGAVFFLLSGIFVMIGSMTLIVLDWIHNASSDGH</sequence>
<keyword evidence="9" id="KW-0915">Sodium</keyword>
<evidence type="ECO:0000256" key="31">
    <source>
        <dbReference type="ARBA" id="ARBA00042868"/>
    </source>
</evidence>
<feature type="transmembrane region" description="Helical" evidence="34">
    <location>
        <begin position="419"/>
        <end position="438"/>
    </location>
</feature>
<organism evidence="36 38">
    <name type="scientific">Phascolarctos cinereus</name>
    <name type="common">Koala</name>
    <dbReference type="NCBI Taxonomy" id="38626"/>
    <lineage>
        <taxon>Eukaryota</taxon>
        <taxon>Metazoa</taxon>
        <taxon>Chordata</taxon>
        <taxon>Craniata</taxon>
        <taxon>Vertebrata</taxon>
        <taxon>Euteleostomi</taxon>
        <taxon>Mammalia</taxon>
        <taxon>Metatheria</taxon>
        <taxon>Diprotodontia</taxon>
        <taxon>Phascolarctidae</taxon>
        <taxon>Phascolarctos</taxon>
    </lineage>
</organism>
<evidence type="ECO:0000313" key="37">
    <source>
        <dbReference type="RefSeq" id="XP_020829357.1"/>
    </source>
</evidence>
<comment type="function">
    <text evidence="32">Symporter that cotransports neutral amino acids and sodium ions from the extracellular to the intracellular side of the cell membrane. The transport is pH-sensitive, Li(+)-intolerant, electrogenic, driven by the Na(+) electrochemical gradient and cotransports of neutral amino acids and sodium ions with a stoichiometry of 1:1. May function in the transport of amino acids at the blood-brain barrier. May function in the transport of amino acids in the supply of maternal nutrients to the fetus through the placenta. Maintains a key metabolic glutamine/glutamate balance underpinning retrograde signaling by dendritic release of the neurotransmitter glutamate. Transports L-proline in differentiating osteoblasts for the efficient synthesis of proline-enriched proteins and provides proline essential for osteoblast differentiation and bone formation during bone development.</text>
</comment>
<evidence type="ECO:0000256" key="28">
    <source>
        <dbReference type="ARBA" id="ARBA00041859"/>
    </source>
</evidence>
<dbReference type="GeneTree" id="ENSGT00940000155486"/>
<evidence type="ECO:0000256" key="34">
    <source>
        <dbReference type="SAM" id="Phobius"/>
    </source>
</evidence>
<comment type="catalytic activity">
    <reaction evidence="25">
        <text>L-serine(in) + Na(+)(in) = L-serine(out) + Na(+)(out)</text>
        <dbReference type="Rhea" id="RHEA:29575"/>
        <dbReference type="ChEBI" id="CHEBI:29101"/>
        <dbReference type="ChEBI" id="CHEBI:33384"/>
    </reaction>
    <physiologicalReaction direction="right-to-left" evidence="25">
        <dbReference type="Rhea" id="RHEA:29577"/>
    </physiologicalReaction>
</comment>
<comment type="catalytic activity">
    <reaction evidence="22">
        <text>L-proline(in) + Na(+)(in) = L-proline(out) + Na(+)(out)</text>
        <dbReference type="Rhea" id="RHEA:28967"/>
        <dbReference type="ChEBI" id="CHEBI:29101"/>
        <dbReference type="ChEBI" id="CHEBI:60039"/>
    </reaction>
    <physiologicalReaction direction="right-to-left" evidence="22">
        <dbReference type="Rhea" id="RHEA:28969"/>
    </physiologicalReaction>
</comment>
<comment type="catalytic activity">
    <reaction evidence="23">
        <text>L-histidine(in) + Na(+)(in) = L-histidine(out) + Na(+)(out)</text>
        <dbReference type="Rhea" id="RHEA:71583"/>
        <dbReference type="ChEBI" id="CHEBI:29101"/>
        <dbReference type="ChEBI" id="CHEBI:57595"/>
    </reaction>
    <physiologicalReaction direction="right-to-left" evidence="23">
        <dbReference type="Rhea" id="RHEA:71585"/>
    </physiologicalReaction>
</comment>
<dbReference type="GO" id="GO:0080135">
    <property type="term" value="P:regulation of cellular response to stress"/>
    <property type="evidence" value="ECO:0007669"/>
    <property type="project" value="Ensembl"/>
</dbReference>
<dbReference type="GO" id="GO:0005886">
    <property type="term" value="C:plasma membrane"/>
    <property type="evidence" value="ECO:0007669"/>
    <property type="project" value="UniProtKB-SubCell"/>
</dbReference>
<evidence type="ECO:0000256" key="16">
    <source>
        <dbReference type="ARBA" id="ARBA00035911"/>
    </source>
</evidence>
<accession>A0A6P5J7G8</accession>
<dbReference type="OMA" id="DSIHHQR"/>
<evidence type="ECO:0000256" key="27">
    <source>
        <dbReference type="ARBA" id="ARBA00041835"/>
    </source>
</evidence>
<feature type="domain" description="Amino acid transporter transmembrane" evidence="35">
    <location>
        <begin position="72"/>
        <end position="495"/>
    </location>
</feature>
<keyword evidence="8 34" id="KW-1133">Transmembrane helix</keyword>
<feature type="transmembrane region" description="Helical" evidence="34">
    <location>
        <begin position="192"/>
        <end position="213"/>
    </location>
</feature>
<evidence type="ECO:0000256" key="8">
    <source>
        <dbReference type="ARBA" id="ARBA00022989"/>
    </source>
</evidence>
<dbReference type="GO" id="GO:1903841">
    <property type="term" value="P:cellular response to arsenite(3-)"/>
    <property type="evidence" value="ECO:0007669"/>
    <property type="project" value="Ensembl"/>
</dbReference>
<evidence type="ECO:0000256" key="7">
    <source>
        <dbReference type="ARBA" id="ARBA00022970"/>
    </source>
</evidence>
<keyword evidence="7" id="KW-0029">Amino-acid transport</keyword>